<comment type="catalytic activity">
    <reaction evidence="19">
        <text>an alpha-D-Man-(1-&gt;2)-alpha-D-Man-(1-&gt;2)-alpha-D-Man-(1-&gt;3)-[alpha-D-Man-(1-&gt;6)]-beta-D-Man-(1-&gt;4)-beta-D-GlcNAc-(1-&gt;4)-alpha-D-GlcNAc-diphospho-di-trans,poly-cis-dolichol + a di-trans,poly-cis-dolichyl beta-D-mannosyl phosphate = an alpha-D-Man-(1-&gt;2)-alpha-D-Man-(1-&gt;2)-alpha-D-Man-(1-&gt;3)-[alpha-D-Man-(1-&gt;3)-alpha-D-Man-(1-&gt;6)]-beta-D-Man-(1-&gt;4)-beta-D-GlcNAc-(1-&gt;4)-alpha-D-GlcNAc-diphospho-di-trans,poly-cis-dolichol + a di-trans,poly-cis-dolichyl phosphate + H(+)</text>
        <dbReference type="Rhea" id="RHEA:29527"/>
        <dbReference type="Rhea" id="RHEA-COMP:19498"/>
        <dbReference type="Rhea" id="RHEA-COMP:19501"/>
        <dbReference type="Rhea" id="RHEA-COMP:19516"/>
        <dbReference type="Rhea" id="RHEA-COMP:19517"/>
        <dbReference type="ChEBI" id="CHEBI:15378"/>
        <dbReference type="ChEBI" id="CHEBI:57683"/>
        <dbReference type="ChEBI" id="CHEBI:58211"/>
        <dbReference type="ChEBI" id="CHEBI:132515"/>
        <dbReference type="ChEBI" id="CHEBI:132516"/>
        <dbReference type="EC" id="2.4.1.258"/>
    </reaction>
    <physiologicalReaction direction="left-to-right" evidence="19">
        <dbReference type="Rhea" id="RHEA:29528"/>
    </physiologicalReaction>
</comment>
<dbReference type="SFLD" id="SFLDF00408">
    <property type="entry name" value="Diphthamide_biosynthesis_famil"/>
    <property type="match status" value="1"/>
</dbReference>
<name>A0AAV2YT90_9STRA</name>
<keyword evidence="10 21" id="KW-0812">Transmembrane</keyword>
<keyword evidence="11" id="KW-0479">Metal-binding</keyword>
<evidence type="ECO:0000256" key="14">
    <source>
        <dbReference type="ARBA" id="ARBA00023004"/>
    </source>
</evidence>
<evidence type="ECO:0000256" key="17">
    <source>
        <dbReference type="ARBA" id="ARBA00032573"/>
    </source>
</evidence>
<comment type="similarity">
    <text evidence="5">Belongs to the DPH1/DPH2 family. DPH2 subfamily.</text>
</comment>
<keyword evidence="8" id="KW-0328">Glycosyltransferase</keyword>
<keyword evidence="15" id="KW-0411">Iron-sulfur</keyword>
<dbReference type="GO" id="GO:0052925">
    <property type="term" value="F:dol-P-Man:Man(5)GlcNAc(2)-PP-Dol alpha-1,3-mannosyltransferase activity"/>
    <property type="evidence" value="ECO:0007669"/>
    <property type="project" value="UniProtKB-EC"/>
</dbReference>
<comment type="caution">
    <text evidence="22">The sequence shown here is derived from an EMBL/GenBank/DDBJ whole genome shotgun (WGS) entry which is preliminary data.</text>
</comment>
<evidence type="ECO:0000256" key="10">
    <source>
        <dbReference type="ARBA" id="ARBA00022692"/>
    </source>
</evidence>
<evidence type="ECO:0000256" key="7">
    <source>
        <dbReference type="ARBA" id="ARBA00021914"/>
    </source>
</evidence>
<reference evidence="22" key="2">
    <citation type="journal article" date="2023" name="Microbiol Resour">
        <title>Decontamination and Annotation of the Draft Genome Sequence of the Oomycete Lagenidium giganteum ARSEF 373.</title>
        <authorList>
            <person name="Morgan W.R."/>
            <person name="Tartar A."/>
        </authorList>
    </citation>
    <scope>NUCLEOTIDE SEQUENCE</scope>
    <source>
        <strain evidence="22">ARSEF 373</strain>
    </source>
</reference>
<evidence type="ECO:0000256" key="19">
    <source>
        <dbReference type="ARBA" id="ARBA00049506"/>
    </source>
</evidence>
<dbReference type="GO" id="GO:0005789">
    <property type="term" value="C:endoplasmic reticulum membrane"/>
    <property type="evidence" value="ECO:0007669"/>
    <property type="project" value="UniProtKB-SubCell"/>
</dbReference>
<evidence type="ECO:0000256" key="2">
    <source>
        <dbReference type="ARBA" id="ARBA00004477"/>
    </source>
</evidence>
<dbReference type="PANTHER" id="PTHR12646:SF0">
    <property type="entry name" value="DOL-P-MAN:MAN(5)GLCNAC(2)-PP-DOL ALPHA-1,3-MANNOSYLTRANSFERASE"/>
    <property type="match status" value="1"/>
</dbReference>
<dbReference type="FunFam" id="3.40.50.11860:FF:000001">
    <property type="entry name" value="2-(3-amino-3-carboxypropyl)histidine synthase subunit 2"/>
    <property type="match status" value="1"/>
</dbReference>
<organism evidence="22 23">
    <name type="scientific">Lagenidium giganteum</name>
    <dbReference type="NCBI Taxonomy" id="4803"/>
    <lineage>
        <taxon>Eukaryota</taxon>
        <taxon>Sar</taxon>
        <taxon>Stramenopiles</taxon>
        <taxon>Oomycota</taxon>
        <taxon>Peronosporomycetes</taxon>
        <taxon>Pythiales</taxon>
        <taxon>Pythiaceae</taxon>
    </lineage>
</organism>
<sequence>MAAYRYYHILAALLLLGEAVLGYLIIQKIPYTEIDWKAYMEQVELFKGGERDYIKIRGGTGPLVYPAGFVYLFSVLHSVTDNGEDIRRAQYIFLGFYLITIATLLAIYYRARVCPPWVVIFICVSKRLHSIYMLRLFNDGVAMMLLWTAVYLFMRQKWRIGCAIFSFAVSIKMNVLLFAPALFFLLLQSCGVLRTIWYLFICAAIQIVLALPFLRHNWFSYLLKAFELSRVFTYKWTVNWKFLPEEIFVSKNLAHLLLCGHLIFLILFLEKHFRIIGTFRAVLFKPFAIYEPFPIRAEVIATSMFVINFVGICFARTLHYQFYSWFYPTLPYILWKTNIPMLFKVKALIIAEFAFNTFPATAPSSLALQLTNFFLLITLYFTEDSNFYVPYLDADARQNLLTYMNEECFDGSRQLALYYGSVTEDLAEGASTVSIDEREIILSLPKLKLTLAVGFGKSAPVTSEGYGRQVLDAMLEEATEGVAAGNNMGKLLNREYTKEKERERLDREEAKKKNLRQRGTGGSADEHFLQTPRTSRLGGNMTVALAFETDDGSRAIQTHVEIEERDGLREEQMDVAVYYDVDRTVQQIRTHGFRNIALQFPDSLLPDASRVQELLKIGLEGHALDRIFVLGDTSYGSCCVDEVAAQHLVADCIIHYGRTCLSLTSKIPVIYVFGNAPMDGDHCIYELQEKVNRIDAKKRVILLYEPCYHYARTQVFDALMATFPERCLLLADMRTFYNPHGDSSRSAAVDTERDVVVIGGQPVQFPADSDLELTSETTALLYVGSETAHLTSILLRYNTLDCFSYNPTTQMARREGATVNKALMRRFFLVQKAKEAQIFGILLGTLGVAQYMDVVNSLQSLIKKSGRKAYLFVVGKVNVPKLANFAEIDAFVLVACQQNTLMDCKEFFKPIITPYELQLALSEDDAWTAEYKTDFREVLPSLAQAADELDARDPDAEDADKPFFSLVSGTYMQAQRQPQATASQEALDDATGTALQVKNVYSDLIEYRSEAAEFLAKREYRGLEPRIGETPAHAAVQGSTGIARGYDHEH</sequence>
<feature type="transmembrane region" description="Helical" evidence="21">
    <location>
        <begin position="63"/>
        <end position="79"/>
    </location>
</feature>
<keyword evidence="14" id="KW-0408">Iron</keyword>
<feature type="transmembrane region" description="Helical" evidence="21">
    <location>
        <begin position="253"/>
        <end position="270"/>
    </location>
</feature>
<evidence type="ECO:0000256" key="4">
    <source>
        <dbReference type="ARBA" id="ARBA00005156"/>
    </source>
</evidence>
<evidence type="ECO:0000256" key="15">
    <source>
        <dbReference type="ARBA" id="ARBA00023014"/>
    </source>
</evidence>
<comment type="cofactor">
    <cofactor evidence="1">
        <name>[4Fe-4S] cluster</name>
        <dbReference type="ChEBI" id="CHEBI:49883"/>
    </cofactor>
</comment>
<evidence type="ECO:0000313" key="23">
    <source>
        <dbReference type="Proteomes" id="UP001146120"/>
    </source>
</evidence>
<reference evidence="22" key="1">
    <citation type="submission" date="2022-11" db="EMBL/GenBank/DDBJ databases">
        <authorList>
            <person name="Morgan W.R."/>
            <person name="Tartar A."/>
        </authorList>
    </citation>
    <scope>NUCLEOTIDE SEQUENCE</scope>
    <source>
        <strain evidence="22">ARSEF 373</strain>
    </source>
</reference>
<evidence type="ECO:0000256" key="5">
    <source>
        <dbReference type="ARBA" id="ARBA00006179"/>
    </source>
</evidence>
<protein>
    <recommendedName>
        <fullName evidence="7">2-(3-amino-3-carboxypropyl)histidine synthase subunit 2</fullName>
        <ecNumber evidence="6">2.4.1.258</ecNumber>
    </recommendedName>
    <alternativeName>
        <fullName evidence="17">Diphthamide biosynthesis protein 2</fullName>
    </alternativeName>
    <alternativeName>
        <fullName evidence="18">Diphtheria toxin resistance protein 2</fullName>
    </alternativeName>
</protein>
<evidence type="ECO:0000256" key="13">
    <source>
        <dbReference type="ARBA" id="ARBA00022989"/>
    </source>
</evidence>
<dbReference type="Pfam" id="PF05208">
    <property type="entry name" value="ALG3"/>
    <property type="match status" value="1"/>
</dbReference>
<evidence type="ECO:0000256" key="6">
    <source>
        <dbReference type="ARBA" id="ARBA00011964"/>
    </source>
</evidence>
<evidence type="ECO:0000256" key="16">
    <source>
        <dbReference type="ARBA" id="ARBA00023136"/>
    </source>
</evidence>
<dbReference type="FunFam" id="3.40.50.11840:FF:000002">
    <property type="entry name" value="2-(3-amino-3-carboxypropyl)histidine synthase subunit 2"/>
    <property type="match status" value="1"/>
</dbReference>
<dbReference type="AlphaFoldDB" id="A0AAV2YT90"/>
<keyword evidence="12" id="KW-0256">Endoplasmic reticulum</keyword>
<dbReference type="EC" id="2.4.1.258" evidence="6"/>
<feature type="region of interest" description="Disordered" evidence="20">
    <location>
        <begin position="496"/>
        <end position="528"/>
    </location>
</feature>
<dbReference type="InterPro" id="IPR010014">
    <property type="entry name" value="DHP2"/>
</dbReference>
<dbReference type="InterPro" id="IPR042265">
    <property type="entry name" value="DPH1/DPH2_3"/>
</dbReference>
<dbReference type="Gene3D" id="3.40.50.11860">
    <property type="entry name" value="Diphthamide synthesis DPH1/DPH2 domain 3"/>
    <property type="match status" value="1"/>
</dbReference>
<feature type="transmembrane region" description="Helical" evidence="21">
    <location>
        <begin position="91"/>
        <end position="111"/>
    </location>
</feature>
<evidence type="ECO:0000256" key="21">
    <source>
        <dbReference type="SAM" id="Phobius"/>
    </source>
</evidence>
<dbReference type="SFLD" id="SFLDS00032">
    <property type="entry name" value="Radical_SAM_3-amino-3-carboxyp"/>
    <property type="match status" value="1"/>
</dbReference>
<keyword evidence="13 21" id="KW-1133">Transmembrane helix</keyword>
<dbReference type="Proteomes" id="UP001146120">
    <property type="component" value="Unassembled WGS sequence"/>
</dbReference>
<dbReference type="GO" id="GO:0090560">
    <property type="term" value="F:2-(3-amino-3-carboxypropyl)histidine synthase activity"/>
    <property type="evidence" value="ECO:0007669"/>
    <property type="project" value="InterPro"/>
</dbReference>
<keyword evidence="23" id="KW-1185">Reference proteome</keyword>
<dbReference type="Pfam" id="PF01866">
    <property type="entry name" value="Diphthamide_syn"/>
    <property type="match status" value="1"/>
</dbReference>
<feature type="transmembrane region" description="Helical" evidence="21">
    <location>
        <begin position="6"/>
        <end position="26"/>
    </location>
</feature>
<dbReference type="GO" id="GO:0046872">
    <property type="term" value="F:metal ion binding"/>
    <property type="evidence" value="ECO:0007669"/>
    <property type="project" value="UniProtKB-KW"/>
</dbReference>
<comment type="pathway">
    <text evidence="4">Protein modification; peptidyl-diphthamide biosynthesis.</text>
</comment>
<comment type="pathway">
    <text evidence="3">Protein modification; protein glycosylation.</text>
</comment>
<evidence type="ECO:0000256" key="11">
    <source>
        <dbReference type="ARBA" id="ARBA00022723"/>
    </source>
</evidence>
<evidence type="ECO:0000256" key="18">
    <source>
        <dbReference type="ARBA" id="ARBA00032791"/>
    </source>
</evidence>
<dbReference type="InterPro" id="IPR016435">
    <property type="entry name" value="DPH1/DPH2"/>
</dbReference>
<evidence type="ECO:0000256" key="1">
    <source>
        <dbReference type="ARBA" id="ARBA00001966"/>
    </source>
</evidence>
<dbReference type="InterPro" id="IPR007873">
    <property type="entry name" value="Glycosyltransferase_ALG3"/>
</dbReference>
<dbReference type="GO" id="GO:0017183">
    <property type="term" value="P:protein histidyl modification to diphthamide"/>
    <property type="evidence" value="ECO:0007669"/>
    <property type="project" value="InterPro"/>
</dbReference>
<keyword evidence="9" id="KW-0808">Transferase</keyword>
<dbReference type="SFLD" id="SFLDG01121">
    <property type="entry name" value="Diphthamide_biosynthesis"/>
    <property type="match status" value="1"/>
</dbReference>
<dbReference type="NCBIfam" id="TIGR00272">
    <property type="entry name" value="DPH2"/>
    <property type="match status" value="1"/>
</dbReference>
<feature type="transmembrane region" description="Helical" evidence="21">
    <location>
        <begin position="132"/>
        <end position="152"/>
    </location>
</feature>
<comment type="subcellular location">
    <subcellularLocation>
        <location evidence="2">Endoplasmic reticulum membrane</location>
        <topology evidence="2">Multi-pass membrane protein</topology>
    </subcellularLocation>
</comment>
<feature type="transmembrane region" description="Helical" evidence="21">
    <location>
        <begin position="196"/>
        <end position="214"/>
    </location>
</feature>
<dbReference type="PANTHER" id="PTHR12646">
    <property type="entry name" value="NOT56 - RELATED"/>
    <property type="match status" value="1"/>
</dbReference>
<evidence type="ECO:0000256" key="12">
    <source>
        <dbReference type="ARBA" id="ARBA00022824"/>
    </source>
</evidence>
<evidence type="ECO:0000256" key="9">
    <source>
        <dbReference type="ARBA" id="ARBA00022679"/>
    </source>
</evidence>
<accession>A0AAV2YT90</accession>
<feature type="transmembrane region" description="Helical" evidence="21">
    <location>
        <begin position="158"/>
        <end position="187"/>
    </location>
</feature>
<evidence type="ECO:0000256" key="3">
    <source>
        <dbReference type="ARBA" id="ARBA00004922"/>
    </source>
</evidence>
<gene>
    <name evidence="22" type="ORF">N0F65_003121</name>
</gene>
<evidence type="ECO:0000313" key="22">
    <source>
        <dbReference type="EMBL" id="DAZ98135.1"/>
    </source>
</evidence>
<proteinExistence type="inferred from homology"/>
<dbReference type="NCBIfam" id="TIGR00322">
    <property type="entry name" value="diphth2_R"/>
    <property type="match status" value="1"/>
</dbReference>
<keyword evidence="16 21" id="KW-0472">Membrane</keyword>
<feature type="compositionally biased region" description="Basic and acidic residues" evidence="20">
    <location>
        <begin position="496"/>
        <end position="512"/>
    </location>
</feature>
<dbReference type="Gene3D" id="3.40.50.11840">
    <property type="entry name" value="Diphthamide synthesis DPH1/DPH2 domain 1"/>
    <property type="match status" value="1"/>
</dbReference>
<evidence type="ECO:0000256" key="8">
    <source>
        <dbReference type="ARBA" id="ARBA00022676"/>
    </source>
</evidence>
<dbReference type="GO" id="GO:0051536">
    <property type="term" value="F:iron-sulfur cluster binding"/>
    <property type="evidence" value="ECO:0007669"/>
    <property type="project" value="UniProtKB-KW"/>
</dbReference>
<dbReference type="InterPro" id="IPR042263">
    <property type="entry name" value="DPH1/DPH2_1"/>
</dbReference>
<evidence type="ECO:0000256" key="20">
    <source>
        <dbReference type="SAM" id="MobiDB-lite"/>
    </source>
</evidence>
<dbReference type="EMBL" id="DAKRPA010000115">
    <property type="protein sequence ID" value="DAZ98135.1"/>
    <property type="molecule type" value="Genomic_DNA"/>
</dbReference>